<keyword evidence="2" id="KW-0418">Kinase</keyword>
<evidence type="ECO:0000256" key="1">
    <source>
        <dbReference type="ARBA" id="ARBA00006479"/>
    </source>
</evidence>
<gene>
    <name evidence="2" type="ORF">CXR34_14465</name>
</gene>
<dbReference type="Gene3D" id="3.30.420.40">
    <property type="match status" value="2"/>
</dbReference>
<dbReference type="EMBL" id="CP025299">
    <property type="protein sequence ID" value="AUG30546.1"/>
    <property type="molecule type" value="Genomic_DNA"/>
</dbReference>
<dbReference type="AlphaFoldDB" id="A0A2K9DTI9"/>
<dbReference type="Proteomes" id="UP000233276">
    <property type="component" value="Chromosome"/>
</dbReference>
<dbReference type="GO" id="GO:0016301">
    <property type="term" value="F:kinase activity"/>
    <property type="evidence" value="ECO:0007669"/>
    <property type="project" value="UniProtKB-KW"/>
</dbReference>
<name>A0A2K9DTI9_9MICO</name>
<evidence type="ECO:0000313" key="3">
    <source>
        <dbReference type="Proteomes" id="UP000233276"/>
    </source>
</evidence>
<accession>A0A2K9DTI9</accession>
<dbReference type="SUPFAM" id="SSF53067">
    <property type="entry name" value="Actin-like ATPase domain"/>
    <property type="match status" value="1"/>
</dbReference>
<keyword evidence="2" id="KW-0808">Transferase</keyword>
<organism evidence="2 3">
    <name type="scientific">Microbacterium hominis</name>
    <dbReference type="NCBI Taxonomy" id="162426"/>
    <lineage>
        <taxon>Bacteria</taxon>
        <taxon>Bacillati</taxon>
        <taxon>Actinomycetota</taxon>
        <taxon>Actinomycetes</taxon>
        <taxon>Micrococcales</taxon>
        <taxon>Microbacteriaceae</taxon>
        <taxon>Microbacterium</taxon>
    </lineage>
</organism>
<dbReference type="RefSeq" id="WP_101306794.1">
    <property type="nucleotide sequence ID" value="NZ_CP025299.1"/>
</dbReference>
<reference evidence="2 3" key="1">
    <citation type="submission" date="2017-12" db="EMBL/GenBank/DDBJ databases">
        <title>Isolation and characterization of estrogens degradatiion strain Microbacterium hominis SJTG1.</title>
        <authorList>
            <person name="Xiong W."/>
            <person name="Yin C."/>
            <person name="Zheng D."/>
            <person name="Liang R."/>
        </authorList>
    </citation>
    <scope>NUCLEOTIDE SEQUENCE [LARGE SCALE GENOMIC DNA]</scope>
    <source>
        <strain evidence="2 3">SJTG1</strain>
    </source>
</reference>
<protein>
    <submittedName>
        <fullName evidence="2">Sugar kinase</fullName>
    </submittedName>
</protein>
<dbReference type="PANTHER" id="PTHR18964">
    <property type="entry name" value="ROK (REPRESSOR, ORF, KINASE) FAMILY"/>
    <property type="match status" value="1"/>
</dbReference>
<dbReference type="InterPro" id="IPR000600">
    <property type="entry name" value="ROK"/>
</dbReference>
<comment type="similarity">
    <text evidence="1">Belongs to the ROK (NagC/XylR) family.</text>
</comment>
<dbReference type="Pfam" id="PF00480">
    <property type="entry name" value="ROK"/>
    <property type="match status" value="1"/>
</dbReference>
<dbReference type="PANTHER" id="PTHR18964:SF149">
    <property type="entry name" value="BIFUNCTIONAL UDP-N-ACETYLGLUCOSAMINE 2-EPIMERASE_N-ACETYLMANNOSAMINE KINASE"/>
    <property type="match status" value="1"/>
</dbReference>
<sequence>MRLGFDVGGTKTDAVVVASGGGDRGEHILARLRRPTGWGADAVVATILTMVDELADAVGRPASVFSSIGVGMPGQVAPGGSTVTHAVNLGIDELDLALAIGPRLGIPVRAENDVKAAAVGAYALHGAAGSSAMAYLNLGTGIAAGFVRGGRLWRGVHGSAGEVGHISVDPAGPLCRCGQRGCIEAFSGGAAVAERWARPGALPVRDVFDAADAGDAEAIALRRGLAYGVASAIRVIVLAGDVDAVVLGGGVTALGDRMLRPVLTELEESAAASPFLRSLRLSERVDLLPPGSPAAALGAAIVGADSEQEAVFHG</sequence>
<dbReference type="InterPro" id="IPR043129">
    <property type="entry name" value="ATPase_NBD"/>
</dbReference>
<dbReference type="KEGG" id="mhos:CXR34_14465"/>
<proteinExistence type="inferred from homology"/>
<evidence type="ECO:0000313" key="2">
    <source>
        <dbReference type="EMBL" id="AUG30546.1"/>
    </source>
</evidence>